<dbReference type="EMBL" id="FBWK01000073">
    <property type="protein sequence ID" value="CUX66001.1"/>
    <property type="molecule type" value="Genomic_DNA"/>
</dbReference>
<protein>
    <submittedName>
        <fullName evidence="2">Transcriptional regulator, PadR-like family</fullName>
    </submittedName>
</protein>
<dbReference type="InterPro" id="IPR052509">
    <property type="entry name" value="Metal_resp_DNA-bind_regulator"/>
</dbReference>
<sequence length="118" mass="13618">MTGNPSKIAAPEKRHSLKMEHHDLLSGLVRLHVLYHAAEREIYGQWMIDELASHGYRLSAGTLYPLLHKMARDGYLTVREERDGRTVRKLYSITDKGREGLTVAKERIREFTGEAMKR</sequence>
<dbReference type="InterPro" id="IPR005149">
    <property type="entry name" value="Tscrpt_reg_PadR_N"/>
</dbReference>
<accession>A0A1S7SBJ4</accession>
<organism evidence="2 3">
    <name type="scientific">Agrobacterium tomkonis CFBP 6623</name>
    <dbReference type="NCBI Taxonomy" id="1183432"/>
    <lineage>
        <taxon>Bacteria</taxon>
        <taxon>Pseudomonadati</taxon>
        <taxon>Pseudomonadota</taxon>
        <taxon>Alphaproteobacteria</taxon>
        <taxon>Hyphomicrobiales</taxon>
        <taxon>Rhizobiaceae</taxon>
        <taxon>Rhizobium/Agrobacterium group</taxon>
        <taxon>Agrobacterium</taxon>
        <taxon>Agrobacterium tumefaciens complex</taxon>
    </lineage>
</organism>
<evidence type="ECO:0000313" key="3">
    <source>
        <dbReference type="Proteomes" id="UP000191988"/>
    </source>
</evidence>
<reference evidence="3" key="1">
    <citation type="submission" date="2016-01" db="EMBL/GenBank/DDBJ databases">
        <authorList>
            <person name="Regsiter A."/>
            <person name="william w."/>
        </authorList>
    </citation>
    <scope>NUCLEOTIDE SEQUENCE [LARGE SCALE GENOMIC DNA]</scope>
    <source>
        <strain evidence="3">CFBP 6623</strain>
    </source>
</reference>
<dbReference type="Pfam" id="PF03551">
    <property type="entry name" value="PadR"/>
    <property type="match status" value="1"/>
</dbReference>
<dbReference type="Proteomes" id="UP000191988">
    <property type="component" value="Unassembled WGS sequence"/>
</dbReference>
<evidence type="ECO:0000259" key="1">
    <source>
        <dbReference type="Pfam" id="PF03551"/>
    </source>
</evidence>
<dbReference type="Gene3D" id="1.10.10.10">
    <property type="entry name" value="Winged helix-like DNA-binding domain superfamily/Winged helix DNA-binding domain"/>
    <property type="match status" value="1"/>
</dbReference>
<proteinExistence type="predicted"/>
<dbReference type="InterPro" id="IPR036390">
    <property type="entry name" value="WH_DNA-bd_sf"/>
</dbReference>
<evidence type="ECO:0000313" key="2">
    <source>
        <dbReference type="EMBL" id="CUX66001.1"/>
    </source>
</evidence>
<gene>
    <name evidence="2" type="ORF">AGR3A_pb0052</name>
</gene>
<dbReference type="SUPFAM" id="SSF46785">
    <property type="entry name" value="Winged helix' DNA-binding domain"/>
    <property type="match status" value="1"/>
</dbReference>
<dbReference type="STRING" id="1183432.AGR3A_pb0052"/>
<name>A0A1S7SBJ4_9HYPH</name>
<dbReference type="PANTHER" id="PTHR33169">
    <property type="entry name" value="PADR-FAMILY TRANSCRIPTIONAL REGULATOR"/>
    <property type="match status" value="1"/>
</dbReference>
<dbReference type="AlphaFoldDB" id="A0A1S7SBJ4"/>
<keyword evidence="3" id="KW-1185">Reference proteome</keyword>
<dbReference type="InterPro" id="IPR036388">
    <property type="entry name" value="WH-like_DNA-bd_sf"/>
</dbReference>
<feature type="domain" description="Transcription regulator PadR N-terminal" evidence="1">
    <location>
        <begin position="33"/>
        <end position="101"/>
    </location>
</feature>
<dbReference type="PANTHER" id="PTHR33169:SF14">
    <property type="entry name" value="TRANSCRIPTIONAL REGULATOR RV3488"/>
    <property type="match status" value="1"/>
</dbReference>